<dbReference type="RefSeq" id="XP_009172777.1">
    <property type="nucleotide sequence ID" value="XM_009174513.1"/>
</dbReference>
<evidence type="ECO:0000313" key="1">
    <source>
        <dbReference type="EMBL" id="KER23484.1"/>
    </source>
</evidence>
<sequence length="125" mass="14126">MSTPRRESNHEPPTYRKNASLAALLPCVTHTIEHYIGSPTSGIRPVVEDFQNGTAIGPLNKSLQDHCGIQGSEFEKDRLPRCTDTASVNNKKKYSRPHGWYVHPDWMIKPSRSTDLEWILSVPVM</sequence>
<name>A0A075A7N4_OPIVI</name>
<accession>A0A075A7N4</accession>
<keyword evidence="2" id="KW-1185">Reference proteome</keyword>
<evidence type="ECO:0000313" key="2">
    <source>
        <dbReference type="Proteomes" id="UP000054324"/>
    </source>
</evidence>
<dbReference type="EMBL" id="KL596848">
    <property type="protein sequence ID" value="KER23484.1"/>
    <property type="molecule type" value="Genomic_DNA"/>
</dbReference>
<dbReference type="KEGG" id="ovi:T265_08647"/>
<proteinExistence type="predicted"/>
<dbReference type="CTD" id="20322826"/>
<dbReference type="Proteomes" id="UP000054324">
    <property type="component" value="Unassembled WGS sequence"/>
</dbReference>
<dbReference type="AlphaFoldDB" id="A0A075A7N4"/>
<gene>
    <name evidence="1" type="ORF">T265_08647</name>
</gene>
<dbReference type="GeneID" id="20322826"/>
<reference evidence="1 2" key="1">
    <citation type="submission" date="2013-11" db="EMBL/GenBank/DDBJ databases">
        <title>Opisthorchis viverrini - life in the bile duct.</title>
        <authorList>
            <person name="Young N.D."/>
            <person name="Nagarajan N."/>
            <person name="Lin S.J."/>
            <person name="Korhonen P.K."/>
            <person name="Jex A.R."/>
            <person name="Hall R.S."/>
            <person name="Safavi-Hemami H."/>
            <person name="Kaewkong W."/>
            <person name="Bertrand D."/>
            <person name="Gao S."/>
            <person name="Seet Q."/>
            <person name="Wongkham S."/>
            <person name="Teh B.T."/>
            <person name="Wongkham C."/>
            <person name="Intapan P.M."/>
            <person name="Maleewong W."/>
            <person name="Yang X."/>
            <person name="Hu M."/>
            <person name="Wang Z."/>
            <person name="Hofmann A."/>
            <person name="Sternberg P.W."/>
            <person name="Tan P."/>
            <person name="Wang J."/>
            <person name="Gasser R.B."/>
        </authorList>
    </citation>
    <scope>NUCLEOTIDE SEQUENCE [LARGE SCALE GENOMIC DNA]</scope>
</reference>
<protein>
    <submittedName>
        <fullName evidence="1">Uncharacterized protein</fullName>
    </submittedName>
</protein>
<organism evidence="1 2">
    <name type="scientific">Opisthorchis viverrini</name>
    <name type="common">Southeast Asian liver fluke</name>
    <dbReference type="NCBI Taxonomy" id="6198"/>
    <lineage>
        <taxon>Eukaryota</taxon>
        <taxon>Metazoa</taxon>
        <taxon>Spiralia</taxon>
        <taxon>Lophotrochozoa</taxon>
        <taxon>Platyhelminthes</taxon>
        <taxon>Trematoda</taxon>
        <taxon>Digenea</taxon>
        <taxon>Opisthorchiida</taxon>
        <taxon>Opisthorchiata</taxon>
        <taxon>Opisthorchiidae</taxon>
        <taxon>Opisthorchis</taxon>
    </lineage>
</organism>